<name>A0ABS1DHE5_9PROT</name>
<keyword evidence="2" id="KW-0479">Metal-binding</keyword>
<sequence length="60" mass="6450">MQPVETVYVETETVACDGGPNPALGHPRVFLTIEGHGSVDCPYCGRRYILKEGAKVGHGH</sequence>
<evidence type="ECO:0000313" key="2">
    <source>
        <dbReference type="EMBL" id="MBK1669274.1"/>
    </source>
</evidence>
<evidence type="ECO:0000313" key="3">
    <source>
        <dbReference type="Proteomes" id="UP001296873"/>
    </source>
</evidence>
<dbReference type="Gene3D" id="2.60.260.40">
    <property type="entry name" value="q5lls5 like domains"/>
    <property type="match status" value="1"/>
</dbReference>
<gene>
    <name evidence="2" type="ORF">CKO28_14650</name>
</gene>
<dbReference type="Proteomes" id="UP001296873">
    <property type="component" value="Unassembled WGS sequence"/>
</dbReference>
<dbReference type="Pfam" id="PF10276">
    <property type="entry name" value="zf-CHCC"/>
    <property type="match status" value="1"/>
</dbReference>
<reference evidence="2 3" key="1">
    <citation type="journal article" date="2020" name="Microorganisms">
        <title>Osmotic Adaptation and Compatible Solute Biosynthesis of Phototrophic Bacteria as Revealed from Genome Analyses.</title>
        <authorList>
            <person name="Imhoff J.F."/>
            <person name="Rahn T."/>
            <person name="Kunzel S."/>
            <person name="Keller A."/>
            <person name="Neulinger S.C."/>
        </authorList>
    </citation>
    <scope>NUCLEOTIDE SEQUENCE [LARGE SCALE GENOMIC DNA]</scope>
    <source>
        <strain evidence="2 3">DSM 9895</strain>
    </source>
</reference>
<feature type="domain" description="Zinc finger CHCC-type" evidence="1">
    <location>
        <begin position="12"/>
        <end position="48"/>
    </location>
</feature>
<evidence type="ECO:0000259" key="1">
    <source>
        <dbReference type="Pfam" id="PF10276"/>
    </source>
</evidence>
<dbReference type="InterPro" id="IPR019401">
    <property type="entry name" value="Znf_CHCC"/>
</dbReference>
<accession>A0ABS1DHE5</accession>
<keyword evidence="3" id="KW-1185">Reference proteome</keyword>
<dbReference type="GO" id="GO:0008270">
    <property type="term" value="F:zinc ion binding"/>
    <property type="evidence" value="ECO:0007669"/>
    <property type="project" value="UniProtKB-KW"/>
</dbReference>
<keyword evidence="2" id="KW-0862">Zinc</keyword>
<organism evidence="2 3">
    <name type="scientific">Rhodovibrio sodomensis</name>
    <dbReference type="NCBI Taxonomy" id="1088"/>
    <lineage>
        <taxon>Bacteria</taxon>
        <taxon>Pseudomonadati</taxon>
        <taxon>Pseudomonadota</taxon>
        <taxon>Alphaproteobacteria</taxon>
        <taxon>Rhodospirillales</taxon>
        <taxon>Rhodovibrionaceae</taxon>
        <taxon>Rhodovibrio</taxon>
    </lineage>
</organism>
<proteinExistence type="predicted"/>
<dbReference type="RefSeq" id="WP_200341606.1">
    <property type="nucleotide sequence ID" value="NZ_NRRL01000043.1"/>
</dbReference>
<dbReference type="EMBL" id="NRRL01000043">
    <property type="protein sequence ID" value="MBK1669274.1"/>
    <property type="molecule type" value="Genomic_DNA"/>
</dbReference>
<protein>
    <submittedName>
        <fullName evidence="2">Zinc-finger domain-containing protein</fullName>
    </submittedName>
</protein>
<keyword evidence="2" id="KW-0863">Zinc-finger</keyword>
<comment type="caution">
    <text evidence="2">The sequence shown here is derived from an EMBL/GenBank/DDBJ whole genome shotgun (WGS) entry which is preliminary data.</text>
</comment>